<feature type="repeat" description="WD" evidence="3">
    <location>
        <begin position="1048"/>
        <end position="1080"/>
    </location>
</feature>
<keyword evidence="1 3" id="KW-0853">WD repeat</keyword>
<feature type="repeat" description="WD" evidence="3">
    <location>
        <begin position="1089"/>
        <end position="1130"/>
    </location>
</feature>
<dbReference type="InterPro" id="IPR050349">
    <property type="entry name" value="WD_LIS1/nudF_dynein_reg"/>
</dbReference>
<dbReference type="PRINTS" id="PR00320">
    <property type="entry name" value="GPROTEINBRPT"/>
</dbReference>
<proteinExistence type="predicted"/>
<feature type="repeat" description="WD" evidence="3">
    <location>
        <begin position="1007"/>
        <end position="1041"/>
    </location>
</feature>
<comment type="caution">
    <text evidence="4">The sequence shown here is derived from an EMBL/GenBank/DDBJ whole genome shotgun (WGS) entry which is preliminary data.</text>
</comment>
<dbReference type="Gene3D" id="2.130.10.10">
    <property type="entry name" value="YVTN repeat-like/Quinoprotein amine dehydrogenase"/>
    <property type="match status" value="4"/>
</dbReference>
<dbReference type="InterPro" id="IPR036322">
    <property type="entry name" value="WD40_repeat_dom_sf"/>
</dbReference>
<evidence type="ECO:0000256" key="3">
    <source>
        <dbReference type="PROSITE-ProRule" id="PRU00221"/>
    </source>
</evidence>
<dbReference type="InterPro" id="IPR027417">
    <property type="entry name" value="P-loop_NTPase"/>
</dbReference>
<dbReference type="EMBL" id="CZCU02000136">
    <property type="protein sequence ID" value="VXD17789.1"/>
    <property type="molecule type" value="Genomic_DNA"/>
</dbReference>
<reference evidence="4" key="1">
    <citation type="submission" date="2019-10" db="EMBL/GenBank/DDBJ databases">
        <authorList>
            <consortium name="Genoscope - CEA"/>
            <person name="William W."/>
        </authorList>
    </citation>
    <scope>NUCLEOTIDE SEQUENCE [LARGE SCALE GENOMIC DNA]</scope>
    <source>
        <strain evidence="4">BBR_PRJEB10992</strain>
    </source>
</reference>
<evidence type="ECO:0000256" key="2">
    <source>
        <dbReference type="ARBA" id="ARBA00022737"/>
    </source>
</evidence>
<sequence>MLTQYQVGGSLHNNDPTYVVRSSDHELYNALKAGEFCYVFNSRQMGKSSLLVRTKHQLETEGYCCTVVDMTRIGSQDTTLLQWYKGIVVDLLRGFGCFGKLNFKAWWNEQEGISLLQKLSELLEILLVEQFPEQNLCIFIDEIDSILSLNFSIDDFFALIRYCYNQRAVNPIYQRLTFALFGVATPSDLIQDKTRTPFNIGTAINLTGFTLAEATPLAQGLIEVFEQPEVILQEVLNWTNGQPFLTQKLLKLVVLNQPPKTDVIVHNSPSLWIKKIVRSQIIEKWESQDEPEHLRTIRDRLLHNSKQTGRLLGIYQTILQEMEIKTNDSPEQIELLLSGLVIKNQGFLKVRNLIYQEVFNLEWVQEQLAKLRPYSQTFDAWIASGQQDESRLLRGQALKDAQRWVQGKNLSDLDYNFLSVSQEIDRQEIQQKLELERAKAIELQLIEEHKRLQQEKQIARLQRLFLGAISIAFLISSGLGLLAFKQYREARISEIKALTYASEGLLTSNRQLDAMIAAIKAKRQLESLGNVNSEITQNVEMVLNKAVYGSYEFNRLSGHKGSVPAVDISPDHQLIATGGEDKTVRIWKPDGTLLHILKHTGTIWRVVFSPDSRLLVSSSVDGTVKLWRVDGTLIKSFQAHQGPAWGVAFSPNGKLIASSGGDAKVKLWTIDGRLLKTFIGHKNIVQNIAFSPDGKIIASAGGDSTIKLWNLDGKLLKTLQGHQNAIWNLTFCPSTNLLASVSEDNSAKIWKLDGTLVTTIQNDLIFRGIHCQGKYIATVQEDNTIKKWKFDGTLIEELKGLNSVVRYMKIRSDGLMEVAANDQGMIKLWKLNNSLLKSLVGHHKSIWEVATSRDGKLIASMSDDQTLKLWQSDGTLWQTIEGKGIIFRTAVFSPDSKILVTGGLNKIVQLWDLTNPQTSQIKLLKTLVGHESPINAVAISPDGKIIASGDNKTIKIWNIDGKLLHSFKAHNEIIWKLAFSSDGKLLASASADRTAKIWKPDGKLVATLPHNSSVWGIAFNPQGNFIVTSSREDSLKFWQLDGKLLRSIPGQGKGFDRLAISPDGQTIATAGVDTNVKLWSATGELLATLPEHKGMVMSVAFTADGNFLVSGGDPGSLIIWNLKNIRALNNLNYACNWVKDYLRTNIEVEESDRSLCR</sequence>
<feature type="repeat" description="WD" evidence="3">
    <location>
        <begin position="719"/>
        <end position="753"/>
    </location>
</feature>
<dbReference type="InterPro" id="IPR015943">
    <property type="entry name" value="WD40/YVTN_repeat-like_dom_sf"/>
</dbReference>
<dbReference type="Pfam" id="PF14516">
    <property type="entry name" value="AAA_35"/>
    <property type="match status" value="1"/>
</dbReference>
<dbReference type="PANTHER" id="PTHR44129">
    <property type="entry name" value="WD REPEAT-CONTAINING PROTEIN POP1"/>
    <property type="match status" value="1"/>
</dbReference>
<dbReference type="AlphaFoldDB" id="A0A7Z9BTV9"/>
<feature type="repeat" description="WD" evidence="3">
    <location>
        <begin position="637"/>
        <end position="671"/>
    </location>
</feature>
<dbReference type="Gene3D" id="3.40.50.300">
    <property type="entry name" value="P-loop containing nucleotide triphosphate hydrolases"/>
    <property type="match status" value="1"/>
</dbReference>
<feature type="repeat" description="WD" evidence="3">
    <location>
        <begin position="839"/>
        <end position="871"/>
    </location>
</feature>
<accession>A0A7Z9BTV9</accession>
<feature type="repeat" description="WD" evidence="3">
    <location>
        <begin position="927"/>
        <end position="960"/>
    </location>
</feature>
<dbReference type="SMART" id="SM00320">
    <property type="entry name" value="WD40"/>
    <property type="match status" value="14"/>
</dbReference>
<feature type="repeat" description="WD" evidence="3">
    <location>
        <begin position="678"/>
        <end position="712"/>
    </location>
</feature>
<dbReference type="Pfam" id="PF00400">
    <property type="entry name" value="WD40"/>
    <property type="match status" value="12"/>
</dbReference>
<dbReference type="RefSeq" id="WP_083621369.1">
    <property type="nucleotide sequence ID" value="NZ_LR734869.1"/>
</dbReference>
<dbReference type="InterPro" id="IPR019775">
    <property type="entry name" value="WD40_repeat_CS"/>
</dbReference>
<evidence type="ECO:0000313" key="4">
    <source>
        <dbReference type="EMBL" id="VXD17789.1"/>
    </source>
</evidence>
<dbReference type="PROSITE" id="PS50294">
    <property type="entry name" value="WD_REPEATS_REGION"/>
    <property type="match status" value="11"/>
</dbReference>
<dbReference type="PROSITE" id="PS50082">
    <property type="entry name" value="WD_REPEATS_2"/>
    <property type="match status" value="12"/>
</dbReference>
<evidence type="ECO:0000256" key="1">
    <source>
        <dbReference type="ARBA" id="ARBA00022574"/>
    </source>
</evidence>
<name>A0A7Z9BTV9_9CYAN</name>
<dbReference type="InterPro" id="IPR020472">
    <property type="entry name" value="WD40_PAC1"/>
</dbReference>
<feature type="repeat" description="WD" evidence="3">
    <location>
        <begin position="967"/>
        <end position="999"/>
    </location>
</feature>
<dbReference type="PROSITE" id="PS00678">
    <property type="entry name" value="WD_REPEATS_1"/>
    <property type="match status" value="3"/>
</dbReference>
<organism evidence="4 5">
    <name type="scientific">Planktothrix serta PCC 8927</name>
    <dbReference type="NCBI Taxonomy" id="671068"/>
    <lineage>
        <taxon>Bacteria</taxon>
        <taxon>Bacillati</taxon>
        <taxon>Cyanobacteriota</taxon>
        <taxon>Cyanophyceae</taxon>
        <taxon>Oscillatoriophycideae</taxon>
        <taxon>Oscillatoriales</taxon>
        <taxon>Microcoleaceae</taxon>
        <taxon>Planktothrix</taxon>
    </lineage>
</organism>
<protein>
    <submittedName>
        <fullName evidence="4">YD repeat protein</fullName>
    </submittedName>
</protein>
<keyword evidence="2" id="KW-0677">Repeat</keyword>
<evidence type="ECO:0000313" key="5">
    <source>
        <dbReference type="Proteomes" id="UP000184550"/>
    </source>
</evidence>
<feature type="repeat" description="WD" evidence="3">
    <location>
        <begin position="596"/>
        <end position="630"/>
    </location>
</feature>
<gene>
    <name evidence="4" type="ORF">PL8927_600110</name>
</gene>
<feature type="repeat" description="WD" evidence="3">
    <location>
        <begin position="556"/>
        <end position="588"/>
    </location>
</feature>
<dbReference type="SUPFAM" id="SSF52540">
    <property type="entry name" value="P-loop containing nucleoside triphosphate hydrolases"/>
    <property type="match status" value="1"/>
</dbReference>
<dbReference type="InterPro" id="IPR001680">
    <property type="entry name" value="WD40_rpt"/>
</dbReference>
<dbReference type="OrthoDB" id="434800at2"/>
<dbReference type="CDD" id="cd00200">
    <property type="entry name" value="WD40"/>
    <property type="match status" value="2"/>
</dbReference>
<feature type="repeat" description="WD" evidence="3">
    <location>
        <begin position="892"/>
        <end position="921"/>
    </location>
</feature>
<keyword evidence="5" id="KW-1185">Reference proteome</keyword>
<dbReference type="Proteomes" id="UP000184550">
    <property type="component" value="Unassembled WGS sequence"/>
</dbReference>
<dbReference type="SUPFAM" id="SSF50978">
    <property type="entry name" value="WD40 repeat-like"/>
    <property type="match status" value="2"/>
</dbReference>